<organism evidence="15">
    <name type="scientific">Cuerna arida</name>
    <dbReference type="NCBI Taxonomy" id="1464854"/>
    <lineage>
        <taxon>Eukaryota</taxon>
        <taxon>Metazoa</taxon>
        <taxon>Ecdysozoa</taxon>
        <taxon>Arthropoda</taxon>
        <taxon>Hexapoda</taxon>
        <taxon>Insecta</taxon>
        <taxon>Pterygota</taxon>
        <taxon>Neoptera</taxon>
        <taxon>Paraneoptera</taxon>
        <taxon>Hemiptera</taxon>
        <taxon>Auchenorrhyncha</taxon>
        <taxon>Membracoidea</taxon>
        <taxon>Cicadellidae</taxon>
        <taxon>Cicadellinae</taxon>
        <taxon>Proconiini</taxon>
        <taxon>Cuerna</taxon>
    </lineage>
</organism>
<feature type="domain" description="Saposin A-type" evidence="14">
    <location>
        <begin position="29"/>
        <end position="69"/>
    </location>
</feature>
<keyword evidence="8" id="KW-0325">Glycoprotein</keyword>
<accession>A0A1B6ELR6</accession>
<evidence type="ECO:0000259" key="14">
    <source>
        <dbReference type="PROSITE" id="PS51110"/>
    </source>
</evidence>
<evidence type="ECO:0000256" key="6">
    <source>
        <dbReference type="ARBA" id="ARBA00022737"/>
    </source>
</evidence>
<dbReference type="Pfam" id="PF05184">
    <property type="entry name" value="SapB_1"/>
    <property type="match status" value="2"/>
</dbReference>
<keyword evidence="6" id="KW-0677">Repeat</keyword>
<dbReference type="InterPro" id="IPR008373">
    <property type="entry name" value="Saposin"/>
</dbReference>
<gene>
    <name evidence="15" type="ORF">g.27748</name>
</gene>
<keyword evidence="2" id="KW-0767">Surface film</keyword>
<dbReference type="PRINTS" id="PR01797">
    <property type="entry name" value="SAPOSIN"/>
</dbReference>
<dbReference type="SMART" id="SM00741">
    <property type="entry name" value="SapB"/>
    <property type="match status" value="7"/>
</dbReference>
<comment type="function">
    <text evidence="9">Pulmonary surfactant-associated proteins promote alveolar stability by lowering the surface tension at the air-liquid interface in the peripheral air spaces. SP-B increases the collapse pressure of palmitic acid to nearly 70 millinewtons per meter.</text>
</comment>
<evidence type="ECO:0000256" key="2">
    <source>
        <dbReference type="ARBA" id="ARBA00022439"/>
    </source>
</evidence>
<evidence type="ECO:0000256" key="11">
    <source>
        <dbReference type="ARBA" id="ARBA00041785"/>
    </source>
</evidence>
<keyword evidence="5 12" id="KW-0732">Signal</keyword>
<keyword evidence="4" id="KW-0305">Gaseous exchange</keyword>
<proteinExistence type="predicted"/>
<dbReference type="GO" id="GO:0005576">
    <property type="term" value="C:extracellular region"/>
    <property type="evidence" value="ECO:0007669"/>
    <property type="project" value="UniProtKB-SubCell"/>
</dbReference>
<evidence type="ECO:0000256" key="9">
    <source>
        <dbReference type="ARBA" id="ARBA00037221"/>
    </source>
</evidence>
<dbReference type="FunFam" id="1.10.225.10:FF:000002">
    <property type="entry name" value="prosaposin isoform X2"/>
    <property type="match status" value="1"/>
</dbReference>
<dbReference type="Gene3D" id="1.10.225.10">
    <property type="entry name" value="Saposin-like"/>
    <property type="match status" value="7"/>
</dbReference>
<feature type="domain" description="Saposin B-type" evidence="13">
    <location>
        <begin position="270"/>
        <end position="350"/>
    </location>
</feature>
<dbReference type="InterPro" id="IPR011001">
    <property type="entry name" value="Saposin-like"/>
</dbReference>
<feature type="domain" description="Saposin B-type" evidence="13">
    <location>
        <begin position="73"/>
        <end position="156"/>
    </location>
</feature>
<evidence type="ECO:0000256" key="12">
    <source>
        <dbReference type="SAM" id="SignalP"/>
    </source>
</evidence>
<feature type="domain" description="Saposin B-type" evidence="13">
    <location>
        <begin position="602"/>
        <end position="683"/>
    </location>
</feature>
<feature type="domain" description="Saposin B-type" evidence="13">
    <location>
        <begin position="691"/>
        <end position="772"/>
    </location>
</feature>
<comment type="subcellular location">
    <subcellularLocation>
        <location evidence="1">Secreted</location>
        <location evidence="1">Extracellular space</location>
        <location evidence="1">Surface film</location>
    </subcellularLocation>
</comment>
<dbReference type="PANTHER" id="PTHR11480">
    <property type="entry name" value="SAPOSIN-RELATED"/>
    <property type="match status" value="1"/>
</dbReference>
<evidence type="ECO:0000256" key="5">
    <source>
        <dbReference type="ARBA" id="ARBA00022729"/>
    </source>
</evidence>
<feature type="chain" id="PRO_5008582184" description="Pulmonary surfactant-associated protein B" evidence="12">
    <location>
        <begin position="21"/>
        <end position="828"/>
    </location>
</feature>
<evidence type="ECO:0000256" key="8">
    <source>
        <dbReference type="ARBA" id="ARBA00023180"/>
    </source>
</evidence>
<dbReference type="SUPFAM" id="SSF47862">
    <property type="entry name" value="Saposin"/>
    <property type="match status" value="7"/>
</dbReference>
<dbReference type="GO" id="GO:0006665">
    <property type="term" value="P:sphingolipid metabolic process"/>
    <property type="evidence" value="ECO:0007669"/>
    <property type="project" value="InterPro"/>
</dbReference>
<evidence type="ECO:0000256" key="1">
    <source>
        <dbReference type="ARBA" id="ARBA00004364"/>
    </source>
</evidence>
<dbReference type="PANTHER" id="PTHR11480:SF3">
    <property type="entry name" value="BCDNA.GH08312"/>
    <property type="match status" value="1"/>
</dbReference>
<dbReference type="GO" id="GO:0005764">
    <property type="term" value="C:lysosome"/>
    <property type="evidence" value="ECO:0007669"/>
    <property type="project" value="InterPro"/>
</dbReference>
<dbReference type="PROSITE" id="PS51110">
    <property type="entry name" value="SAP_A"/>
    <property type="match status" value="2"/>
</dbReference>
<dbReference type="Pfam" id="PF02199">
    <property type="entry name" value="SapA"/>
    <property type="match status" value="2"/>
</dbReference>
<dbReference type="InterPro" id="IPR003119">
    <property type="entry name" value="SAP_A"/>
</dbReference>
<sequence length="828" mass="92214">MIWKLNLWISAIILCGVTSAIPAEKFSSSLLGEKECLDGPSYWCQNFTTARQCNANQHCIRTVWEHQVLPPDNGEICDTCKKMVAEAREELKSNETQENLKLVLEGSCLILIPIKPLAHECVKLVDQAIPQLIEALSSQMDPQVVCSVAGLCNSRHIDHMLANYKLQANAAKNLKLNCDNCEVVAGMAEKNFRGASRDQVLNAMLEMCGSMGSFSDSCSAMIIVNFNNLYETLAERLYPGGVCHMAGVCSEKYHNHNKAVEVKEMPQLEGDMPCELCEQLVQHLRDIMIANTTERQFEQVLLGICGQTRSFKKECVDLVETYYPVIYAFLSEELDGKALCTEIGICPKTSSSIHPLYPLLPAHVTESLQKESSGLHRVSVTTSGVSVHAGTHSLQVSEAQLPLDSLVLVPGDKNLCQMCEYFLHFLQNELTNPINEQTLIKKAEQACNELPDKYAPLCRSFVDTYASAVIALLAQDIDPSQVCPNIGVCPGFSDSQVKCEPCKTTAFNLVNNVGSNTSEANINKELMTLCLSLPFEESRHCSRVVASHHEDLTDMVLAEFTSDEMCFYMKYCTPTPSSVVTLAGGDVETNEIPQTWVDEKHDSEVCVMCEFVLKTLEKDLQDKKTEAEIREAVEHVCLVMPSTVRPKCKTFVDQYSDLIVTLLAQSIDPKQICQMLGVCFSSTGMDYVRKSINKCVVCESLMGALQGVMEDSEIQRDLNWQLEKACLNLPRSMRRECQDIVRQMAPQIEAIIAEVPVGMLVCRRLHLCGHGQTVDLISADNCSKGPGYWCQSTMHAAICQKIEHCQKNVWLSEKPNKKNLSFTKKFIF</sequence>
<dbReference type="SMART" id="SM00162">
    <property type="entry name" value="SAPA"/>
    <property type="match status" value="2"/>
</dbReference>
<dbReference type="InterPro" id="IPR008138">
    <property type="entry name" value="SapB_2"/>
</dbReference>
<evidence type="ECO:0000256" key="4">
    <source>
        <dbReference type="ARBA" id="ARBA00022713"/>
    </source>
</evidence>
<evidence type="ECO:0000256" key="7">
    <source>
        <dbReference type="ARBA" id="ARBA00023157"/>
    </source>
</evidence>
<dbReference type="Pfam" id="PF03489">
    <property type="entry name" value="SapB_2"/>
    <property type="match status" value="4"/>
</dbReference>
<dbReference type="InterPro" id="IPR008139">
    <property type="entry name" value="SaposinB_dom"/>
</dbReference>
<feature type="domain" description="Saposin B-type" evidence="13">
    <location>
        <begin position="495"/>
        <end position="576"/>
    </location>
</feature>
<evidence type="ECO:0000259" key="13">
    <source>
        <dbReference type="PROSITE" id="PS50015"/>
    </source>
</evidence>
<keyword evidence="3" id="KW-0964">Secreted</keyword>
<dbReference type="AlphaFoldDB" id="A0A1B6ELR6"/>
<keyword evidence="7" id="KW-1015">Disulfide bond</keyword>
<feature type="domain" description="Saposin B-type" evidence="13">
    <location>
        <begin position="174"/>
        <end position="253"/>
    </location>
</feature>
<evidence type="ECO:0000256" key="3">
    <source>
        <dbReference type="ARBA" id="ARBA00022525"/>
    </source>
</evidence>
<dbReference type="EMBL" id="GECZ01030937">
    <property type="protein sequence ID" value="JAS38832.1"/>
    <property type="molecule type" value="Transcribed_RNA"/>
</dbReference>
<feature type="signal peptide" evidence="12">
    <location>
        <begin position="1"/>
        <end position="20"/>
    </location>
</feature>
<feature type="domain" description="Saposin B-type" evidence="13">
    <location>
        <begin position="412"/>
        <end position="493"/>
    </location>
</feature>
<dbReference type="GO" id="GO:0007585">
    <property type="term" value="P:respiratory gaseous exchange by respiratory system"/>
    <property type="evidence" value="ECO:0007669"/>
    <property type="project" value="UniProtKB-KW"/>
</dbReference>
<dbReference type="FunFam" id="1.10.225.10:FF:000008">
    <property type="entry name" value="Pulmonary surfactant-associated protein B"/>
    <property type="match status" value="2"/>
</dbReference>
<dbReference type="PROSITE" id="PS50015">
    <property type="entry name" value="SAP_B"/>
    <property type="match status" value="7"/>
</dbReference>
<evidence type="ECO:0000256" key="10">
    <source>
        <dbReference type="ARBA" id="ARBA00041094"/>
    </source>
</evidence>
<dbReference type="InterPro" id="IPR007856">
    <property type="entry name" value="SapB_1"/>
</dbReference>
<feature type="domain" description="Saposin A-type" evidence="14">
    <location>
        <begin position="775"/>
        <end position="815"/>
    </location>
</feature>
<dbReference type="GO" id="GO:0016020">
    <property type="term" value="C:membrane"/>
    <property type="evidence" value="ECO:0007669"/>
    <property type="project" value="GOC"/>
</dbReference>
<name>A0A1B6ELR6_9HEMI</name>
<evidence type="ECO:0000313" key="15">
    <source>
        <dbReference type="EMBL" id="JAS38832.1"/>
    </source>
</evidence>
<protein>
    <recommendedName>
        <fullName evidence="10">Pulmonary surfactant-associated protein B</fullName>
    </recommendedName>
    <alternativeName>
        <fullName evidence="11">Pulmonary surfactant-associated proteolipid SPL(Phe)</fullName>
    </alternativeName>
</protein>
<reference evidence="15" key="1">
    <citation type="submission" date="2015-11" db="EMBL/GenBank/DDBJ databases">
        <title>De novo transcriptome assembly of four potential Pierce s Disease insect vectors from Arizona vineyards.</title>
        <authorList>
            <person name="Tassone E.E."/>
        </authorList>
    </citation>
    <scope>NUCLEOTIDE SEQUENCE</scope>
</reference>
<dbReference type="InterPro" id="IPR051428">
    <property type="entry name" value="Sphingo_Act-Surfact_Prot"/>
</dbReference>